<evidence type="ECO:0000313" key="2">
    <source>
        <dbReference type="EMBL" id="EIE19887.1"/>
    </source>
</evidence>
<dbReference type="GeneID" id="17037861"/>
<feature type="region of interest" description="Disordered" evidence="1">
    <location>
        <begin position="132"/>
        <end position="201"/>
    </location>
</feature>
<organism evidence="2 3">
    <name type="scientific">Coccomyxa subellipsoidea (strain C-169)</name>
    <name type="common">Green microalga</name>
    <dbReference type="NCBI Taxonomy" id="574566"/>
    <lineage>
        <taxon>Eukaryota</taxon>
        <taxon>Viridiplantae</taxon>
        <taxon>Chlorophyta</taxon>
        <taxon>core chlorophytes</taxon>
        <taxon>Trebouxiophyceae</taxon>
        <taxon>Trebouxiophyceae incertae sedis</taxon>
        <taxon>Coccomyxaceae</taxon>
        <taxon>Coccomyxa</taxon>
        <taxon>Coccomyxa subellipsoidea</taxon>
    </lineage>
</organism>
<dbReference type="Proteomes" id="UP000007264">
    <property type="component" value="Unassembled WGS sequence"/>
</dbReference>
<evidence type="ECO:0000313" key="3">
    <source>
        <dbReference type="Proteomes" id="UP000007264"/>
    </source>
</evidence>
<gene>
    <name evidence="2" type="ORF">COCSUDRAFT_58123</name>
</gene>
<feature type="region of interest" description="Disordered" evidence="1">
    <location>
        <begin position="206"/>
        <end position="225"/>
    </location>
</feature>
<feature type="compositionally biased region" description="Low complexity" evidence="1">
    <location>
        <begin position="209"/>
        <end position="223"/>
    </location>
</feature>
<keyword evidence="3" id="KW-1185">Reference proteome</keyword>
<sequence>MTYAHIGAAKAFLERVAPVLSAPDRGRNGGCNGAEPPLLAATLGSLADVAQECLSQVDASNSGGGEGAKAGVRIAAVVALLISMGAELAPGQHSIIASAHRGTAAAPDGPSETAGDDDFDDFEEAAEELHPIADKSESAQEAEADVDPASLQSSAAPEEVAGAESGKLPGENAEGGTLAGDAASEQDAASGEASGQRRTPDVERIQQQNGTAGSSGNAGTSGADGRRASIDLAARERCLKVLEACCSCSAQPSLQAAALQAVRGALQRSQAGGGASSAQMGTPQAGWAWDCAARALPAAAADVHALMRGGDAAGLGAGEVQKGNNFAETAAQVVAETLKLSVAALPAAGDRAGALMSTLLILLVEVASPEGAPNLALRDLAVKLVTLVASGPSAAAFQATAAVKASAAPAPRSAAVANGSRVPIGAPPAITLQNFALRS</sequence>
<dbReference type="EMBL" id="AGSI01000017">
    <property type="protein sequence ID" value="EIE19887.1"/>
    <property type="molecule type" value="Genomic_DNA"/>
</dbReference>
<reference evidence="2 3" key="1">
    <citation type="journal article" date="2012" name="Genome Biol.">
        <title>The genome of the polar eukaryotic microalga coccomyxa subellipsoidea reveals traits of cold adaptation.</title>
        <authorList>
            <person name="Blanc G."/>
            <person name="Agarkova I."/>
            <person name="Grimwood J."/>
            <person name="Kuo A."/>
            <person name="Brueggeman A."/>
            <person name="Dunigan D."/>
            <person name="Gurnon J."/>
            <person name="Ladunga I."/>
            <person name="Lindquist E."/>
            <person name="Lucas S."/>
            <person name="Pangilinan J."/>
            <person name="Proschold T."/>
            <person name="Salamov A."/>
            <person name="Schmutz J."/>
            <person name="Weeks D."/>
            <person name="Yamada T."/>
            <person name="Claverie J.M."/>
            <person name="Grigoriev I."/>
            <person name="Van Etten J."/>
            <person name="Lomsadze A."/>
            <person name="Borodovsky M."/>
        </authorList>
    </citation>
    <scope>NUCLEOTIDE SEQUENCE [LARGE SCALE GENOMIC DNA]</scope>
    <source>
        <strain evidence="2 3">C-169</strain>
    </source>
</reference>
<dbReference type="RefSeq" id="XP_005644431.1">
    <property type="nucleotide sequence ID" value="XM_005644374.1"/>
</dbReference>
<evidence type="ECO:0000256" key="1">
    <source>
        <dbReference type="SAM" id="MobiDB-lite"/>
    </source>
</evidence>
<name>I0YNB8_COCSC</name>
<comment type="caution">
    <text evidence="2">The sequence shown here is derived from an EMBL/GenBank/DDBJ whole genome shotgun (WGS) entry which is preliminary data.</text>
</comment>
<proteinExistence type="predicted"/>
<dbReference type="AlphaFoldDB" id="I0YNB8"/>
<accession>I0YNB8</accession>
<protein>
    <submittedName>
        <fullName evidence="2">Uncharacterized protein</fullName>
    </submittedName>
</protein>
<dbReference type="KEGG" id="csl:COCSUDRAFT_58123"/>